<dbReference type="Proteomes" id="UP000814176">
    <property type="component" value="Unassembled WGS sequence"/>
</dbReference>
<accession>A0ABQ8KUE4</accession>
<sequence>MANYPCRRLRLSGRTHALAVQTLLERHNQGWLPGILAFLASASVSARSVQRSTRRVPKNAVDGVQDYFIGIARGLHPWVHPEPAFLVFERGSARQTVKGPHAADWARPGSQARSWAPAHTHPFATRGPTASLEYISLEDALDRFTWACKVHTFHPNLDRRFFVWVDKGDALKDSVLLAWVDWDEDVAKRDDELLG</sequence>
<evidence type="ECO:0000313" key="2">
    <source>
        <dbReference type="Proteomes" id="UP000814176"/>
    </source>
</evidence>
<proteinExistence type="predicted"/>
<name>A0ABQ8KUE4_9APHY</name>
<gene>
    <name evidence="1" type="ORF">C8Q71DRAFT_853136</name>
</gene>
<dbReference type="RefSeq" id="XP_047783641.1">
    <property type="nucleotide sequence ID" value="XM_047926902.1"/>
</dbReference>
<comment type="caution">
    <text evidence="1">The sequence shown here is derived from an EMBL/GenBank/DDBJ whole genome shotgun (WGS) entry which is preliminary data.</text>
</comment>
<keyword evidence="2" id="KW-1185">Reference proteome</keyword>
<evidence type="ECO:0000313" key="1">
    <source>
        <dbReference type="EMBL" id="KAH9842594.1"/>
    </source>
</evidence>
<dbReference type="EMBL" id="JADCUA010000002">
    <property type="protein sequence ID" value="KAH9842594.1"/>
    <property type="molecule type" value="Genomic_DNA"/>
</dbReference>
<organism evidence="1 2">
    <name type="scientific">Rhodofomes roseus</name>
    <dbReference type="NCBI Taxonomy" id="34475"/>
    <lineage>
        <taxon>Eukaryota</taxon>
        <taxon>Fungi</taxon>
        <taxon>Dikarya</taxon>
        <taxon>Basidiomycota</taxon>
        <taxon>Agaricomycotina</taxon>
        <taxon>Agaricomycetes</taxon>
        <taxon>Polyporales</taxon>
        <taxon>Rhodofomes</taxon>
    </lineage>
</organism>
<protein>
    <submittedName>
        <fullName evidence="1">Uncharacterized protein</fullName>
    </submittedName>
</protein>
<reference evidence="1 2" key="1">
    <citation type="journal article" date="2021" name="Environ. Microbiol.">
        <title>Gene family expansions and transcriptome signatures uncover fungal adaptations to wood decay.</title>
        <authorList>
            <person name="Hage H."/>
            <person name="Miyauchi S."/>
            <person name="Viragh M."/>
            <person name="Drula E."/>
            <person name="Min B."/>
            <person name="Chaduli D."/>
            <person name="Navarro D."/>
            <person name="Favel A."/>
            <person name="Norest M."/>
            <person name="Lesage-Meessen L."/>
            <person name="Balint B."/>
            <person name="Merenyi Z."/>
            <person name="de Eugenio L."/>
            <person name="Morin E."/>
            <person name="Martinez A.T."/>
            <person name="Baldrian P."/>
            <person name="Stursova M."/>
            <person name="Martinez M.J."/>
            <person name="Novotny C."/>
            <person name="Magnuson J.K."/>
            <person name="Spatafora J.W."/>
            <person name="Maurice S."/>
            <person name="Pangilinan J."/>
            <person name="Andreopoulos W."/>
            <person name="LaButti K."/>
            <person name="Hundley H."/>
            <person name="Na H."/>
            <person name="Kuo A."/>
            <person name="Barry K."/>
            <person name="Lipzen A."/>
            <person name="Henrissat B."/>
            <person name="Riley R."/>
            <person name="Ahrendt S."/>
            <person name="Nagy L.G."/>
            <person name="Grigoriev I.V."/>
            <person name="Martin F."/>
            <person name="Rosso M.N."/>
        </authorList>
    </citation>
    <scope>NUCLEOTIDE SEQUENCE [LARGE SCALE GENOMIC DNA]</scope>
    <source>
        <strain evidence="1 2">CIRM-BRFM 1785</strain>
    </source>
</reference>
<dbReference type="GeneID" id="72007634"/>